<evidence type="ECO:0000256" key="2">
    <source>
        <dbReference type="ARBA" id="ARBA00006270"/>
    </source>
</evidence>
<evidence type="ECO:0000256" key="5">
    <source>
        <dbReference type="ARBA" id="ARBA00022741"/>
    </source>
</evidence>
<evidence type="ECO:0000256" key="9">
    <source>
        <dbReference type="ARBA" id="ARBA00023288"/>
    </source>
</evidence>
<keyword evidence="6" id="KW-0333">Golgi apparatus</keyword>
<evidence type="ECO:0000256" key="10">
    <source>
        <dbReference type="ARBA" id="ARBA00023289"/>
    </source>
</evidence>
<dbReference type="GO" id="GO:0005794">
    <property type="term" value="C:Golgi apparatus"/>
    <property type="evidence" value="ECO:0007669"/>
    <property type="project" value="UniProtKB-SubCell"/>
</dbReference>
<organism evidence="15 16">
    <name type="scientific">Trichoplax adhaerens</name>
    <name type="common">Trichoplax reptans</name>
    <dbReference type="NCBI Taxonomy" id="10228"/>
    <lineage>
        <taxon>Eukaryota</taxon>
        <taxon>Metazoa</taxon>
        <taxon>Placozoa</taxon>
        <taxon>Uniplacotomia</taxon>
        <taxon>Trichoplacea</taxon>
        <taxon>Trichoplacidae</taxon>
        <taxon>Trichoplax</taxon>
    </lineage>
</organism>
<dbReference type="GeneID" id="6753131"/>
<keyword evidence="9" id="KW-0449">Lipoprotein</keyword>
<dbReference type="FunFam" id="3.40.50.300:FF:000803">
    <property type="entry name" value="Ras-related protein Rab-43"/>
    <property type="match status" value="1"/>
</dbReference>
<dbReference type="EMBL" id="DS985244">
    <property type="protein sequence ID" value="EDV25381.1"/>
    <property type="molecule type" value="Genomic_DNA"/>
</dbReference>
<name>B3RUU3_TRIAD</name>
<dbReference type="PANTHER" id="PTHR47977">
    <property type="entry name" value="RAS-RELATED PROTEIN RAB"/>
    <property type="match status" value="1"/>
</dbReference>
<evidence type="ECO:0000313" key="15">
    <source>
        <dbReference type="EMBL" id="EDV25381.1"/>
    </source>
</evidence>
<dbReference type="FunCoup" id="B3RUU3">
    <property type="interactions" value="177"/>
</dbReference>
<dbReference type="KEGG" id="tad:TRIADDRAFT_24368"/>
<keyword evidence="16" id="KW-1185">Reference proteome</keyword>
<dbReference type="SMART" id="SM00176">
    <property type="entry name" value="RAN"/>
    <property type="match status" value="1"/>
</dbReference>
<sequence length="215" mass="24125">MIKEGNSGLIDDLGEDYDMLLKVMIVGDAGVGKTALLHRFKSNAYNEKYSSTVGVDFFFKTIHSGGKKIKLQIWDTAGQERFRTITQSYFRSANGIIIAFDITRKESFLNVPLWLEDIKKYAGKNVVLLLVGTKTDLDDLRSVELSDVRAFAAHHNIFDVIETSAKTDCNVEDAFYKMAFELKRIHGDNNPTINRSQSNILLPSEEKSKSSCCGI</sequence>
<dbReference type="InParanoid" id="B3RUU3"/>
<evidence type="ECO:0000256" key="8">
    <source>
        <dbReference type="ARBA" id="ARBA00023136"/>
    </source>
</evidence>
<dbReference type="SMART" id="SM00173">
    <property type="entry name" value="RAS"/>
    <property type="match status" value="1"/>
</dbReference>
<comment type="subcellular location">
    <subcellularLocation>
        <location evidence="1">Cytoplasmic vesicle</location>
        <location evidence="1">Phagosome membrane</location>
    </subcellularLocation>
    <subcellularLocation>
        <location evidence="13">Endomembrane system</location>
        <topology evidence="13">Lipid-anchor</topology>
        <orientation evidence="13">Cytoplasmic side</orientation>
    </subcellularLocation>
    <subcellularLocation>
        <location evidence="12">Golgi apparatus</location>
        <location evidence="12">trans-Golgi network membrane</location>
        <topology evidence="12">Lipid-anchor</topology>
    </subcellularLocation>
</comment>
<dbReference type="InterPro" id="IPR027417">
    <property type="entry name" value="P-loop_NTPase"/>
</dbReference>
<dbReference type="HOGENOM" id="CLU_041217_23_0_1"/>
<dbReference type="AlphaFoldDB" id="B3RUU3"/>
<keyword evidence="8" id="KW-0472">Membrane</keyword>
<dbReference type="InterPro" id="IPR050227">
    <property type="entry name" value="Rab"/>
</dbReference>
<protein>
    <recommendedName>
        <fullName evidence="14">Ras-related protein Rab-43</fullName>
    </recommendedName>
</protein>
<dbReference type="RefSeq" id="XP_002111414.1">
    <property type="nucleotide sequence ID" value="XM_002111378.1"/>
</dbReference>
<keyword evidence="4" id="KW-0597">Phosphoprotein</keyword>
<evidence type="ECO:0000256" key="12">
    <source>
        <dbReference type="ARBA" id="ARBA00037864"/>
    </source>
</evidence>
<dbReference type="STRING" id="10228.B3RUU3"/>
<dbReference type="Proteomes" id="UP000009022">
    <property type="component" value="Unassembled WGS sequence"/>
</dbReference>
<dbReference type="OrthoDB" id="9989112at2759"/>
<evidence type="ECO:0000256" key="14">
    <source>
        <dbReference type="ARBA" id="ARBA00067841"/>
    </source>
</evidence>
<evidence type="ECO:0000256" key="3">
    <source>
        <dbReference type="ARBA" id="ARBA00022481"/>
    </source>
</evidence>
<dbReference type="PhylomeDB" id="B3RUU3"/>
<dbReference type="InterPro" id="IPR001806">
    <property type="entry name" value="Small_GTPase"/>
</dbReference>
<dbReference type="PROSITE" id="PS51420">
    <property type="entry name" value="RHO"/>
    <property type="match status" value="1"/>
</dbReference>
<dbReference type="NCBIfam" id="TIGR00231">
    <property type="entry name" value="small_GTP"/>
    <property type="match status" value="1"/>
</dbReference>
<dbReference type="PROSITE" id="PS51419">
    <property type="entry name" value="RAB"/>
    <property type="match status" value="1"/>
</dbReference>
<evidence type="ECO:0000256" key="6">
    <source>
        <dbReference type="ARBA" id="ARBA00023034"/>
    </source>
</evidence>
<evidence type="ECO:0000256" key="13">
    <source>
        <dbReference type="ARBA" id="ARBA00046278"/>
    </source>
</evidence>
<dbReference type="Pfam" id="PF00071">
    <property type="entry name" value="Ras"/>
    <property type="match status" value="1"/>
</dbReference>
<proteinExistence type="inferred from homology"/>
<dbReference type="CTD" id="6753131"/>
<keyword evidence="5" id="KW-0547">Nucleotide-binding</keyword>
<dbReference type="GO" id="GO:0006886">
    <property type="term" value="P:intracellular protein transport"/>
    <property type="evidence" value="ECO:0000318"/>
    <property type="project" value="GO_Central"/>
</dbReference>
<accession>B3RUU3</accession>
<dbReference type="SUPFAM" id="SSF52540">
    <property type="entry name" value="P-loop containing nucleoside triphosphate hydrolases"/>
    <property type="match status" value="1"/>
</dbReference>
<dbReference type="eggNOG" id="KOG0084">
    <property type="taxonomic scope" value="Eukaryota"/>
</dbReference>
<dbReference type="SMART" id="SM00175">
    <property type="entry name" value="RAB"/>
    <property type="match status" value="1"/>
</dbReference>
<evidence type="ECO:0000256" key="1">
    <source>
        <dbReference type="ARBA" id="ARBA00004580"/>
    </source>
</evidence>
<dbReference type="GO" id="GO:0003924">
    <property type="term" value="F:GTPase activity"/>
    <property type="evidence" value="ECO:0000318"/>
    <property type="project" value="GO_Central"/>
</dbReference>
<evidence type="ECO:0000256" key="4">
    <source>
        <dbReference type="ARBA" id="ARBA00022553"/>
    </source>
</evidence>
<reference evidence="15 16" key="1">
    <citation type="journal article" date="2008" name="Nature">
        <title>The Trichoplax genome and the nature of placozoans.</title>
        <authorList>
            <person name="Srivastava M."/>
            <person name="Begovic E."/>
            <person name="Chapman J."/>
            <person name="Putnam N.H."/>
            <person name="Hellsten U."/>
            <person name="Kawashima T."/>
            <person name="Kuo A."/>
            <person name="Mitros T."/>
            <person name="Salamov A."/>
            <person name="Carpenter M.L."/>
            <person name="Signorovitch A.Y."/>
            <person name="Moreno M.A."/>
            <person name="Kamm K."/>
            <person name="Grimwood J."/>
            <person name="Schmutz J."/>
            <person name="Shapiro H."/>
            <person name="Grigoriev I.V."/>
            <person name="Buss L.W."/>
            <person name="Schierwater B."/>
            <person name="Dellaporta S.L."/>
            <person name="Rokhsar D.S."/>
        </authorList>
    </citation>
    <scope>NUCLEOTIDE SEQUENCE [LARGE SCALE GENOMIC DNA]</scope>
    <source>
        <strain evidence="15 16">Grell-BS-1999</strain>
    </source>
</reference>
<keyword evidence="11" id="KW-0968">Cytoplasmic vesicle</keyword>
<keyword evidence="10" id="KW-0636">Prenylation</keyword>
<comment type="similarity">
    <text evidence="2">Belongs to the small GTPase superfamily. Rab family.</text>
</comment>
<dbReference type="GO" id="GO:0005525">
    <property type="term" value="F:GTP binding"/>
    <property type="evidence" value="ECO:0007669"/>
    <property type="project" value="UniProtKB-KW"/>
</dbReference>
<dbReference type="SMART" id="SM00174">
    <property type="entry name" value="RHO"/>
    <property type="match status" value="1"/>
</dbReference>
<dbReference type="InterPro" id="IPR005225">
    <property type="entry name" value="Small_GTP-bd"/>
</dbReference>
<dbReference type="PROSITE" id="PS51421">
    <property type="entry name" value="RAS"/>
    <property type="match status" value="1"/>
</dbReference>
<keyword evidence="3" id="KW-0488">Methylation</keyword>
<keyword evidence="7" id="KW-0342">GTP-binding</keyword>
<evidence type="ECO:0000256" key="11">
    <source>
        <dbReference type="ARBA" id="ARBA00023329"/>
    </source>
</evidence>
<evidence type="ECO:0000256" key="7">
    <source>
        <dbReference type="ARBA" id="ARBA00023134"/>
    </source>
</evidence>
<dbReference type="GO" id="GO:0000045">
    <property type="term" value="P:autophagosome assembly"/>
    <property type="evidence" value="ECO:0000318"/>
    <property type="project" value="GO_Central"/>
</dbReference>
<evidence type="ECO:0000313" key="16">
    <source>
        <dbReference type="Proteomes" id="UP000009022"/>
    </source>
</evidence>
<gene>
    <name evidence="15" type="ORF">TRIADDRAFT_24368</name>
</gene>
<dbReference type="GO" id="GO:0012505">
    <property type="term" value="C:endomembrane system"/>
    <property type="evidence" value="ECO:0000318"/>
    <property type="project" value="GO_Central"/>
</dbReference>
<dbReference type="Gene3D" id="3.40.50.300">
    <property type="entry name" value="P-loop containing nucleotide triphosphate hydrolases"/>
    <property type="match status" value="1"/>
</dbReference>
<dbReference type="GO" id="GO:0030670">
    <property type="term" value="C:phagocytic vesicle membrane"/>
    <property type="evidence" value="ECO:0007669"/>
    <property type="project" value="UniProtKB-SubCell"/>
</dbReference>
<dbReference type="PRINTS" id="PR00449">
    <property type="entry name" value="RASTRNSFRMNG"/>
</dbReference>
<dbReference type="OMA" id="FIERHGN"/>